<name>A0A848L0U2_9ACTN</name>
<dbReference type="InterPro" id="IPR009057">
    <property type="entry name" value="Homeodomain-like_sf"/>
</dbReference>
<evidence type="ECO:0000259" key="5">
    <source>
        <dbReference type="PROSITE" id="PS50977"/>
    </source>
</evidence>
<dbReference type="InterPro" id="IPR001647">
    <property type="entry name" value="HTH_TetR"/>
</dbReference>
<keyword evidence="3" id="KW-0804">Transcription</keyword>
<reference evidence="6 7" key="1">
    <citation type="submission" date="2020-04" db="EMBL/GenBank/DDBJ databases">
        <title>Gordonia sp. nov. TBRC 11910.</title>
        <authorList>
            <person name="Suriyachadkun C."/>
        </authorList>
    </citation>
    <scope>NUCLEOTIDE SEQUENCE [LARGE SCALE GENOMIC DNA]</scope>
    <source>
        <strain evidence="6 7">TBRC 11910</strain>
    </source>
</reference>
<dbReference type="Gene3D" id="1.10.10.60">
    <property type="entry name" value="Homeodomain-like"/>
    <property type="match status" value="1"/>
</dbReference>
<keyword evidence="2 4" id="KW-0238">DNA-binding</keyword>
<dbReference type="SUPFAM" id="SSF48498">
    <property type="entry name" value="Tetracyclin repressor-like, C-terminal domain"/>
    <property type="match status" value="1"/>
</dbReference>
<dbReference type="Gene3D" id="1.10.357.10">
    <property type="entry name" value="Tetracycline Repressor, domain 2"/>
    <property type="match status" value="1"/>
</dbReference>
<evidence type="ECO:0000313" key="6">
    <source>
        <dbReference type="EMBL" id="NMO02121.1"/>
    </source>
</evidence>
<dbReference type="Pfam" id="PF16859">
    <property type="entry name" value="TetR_C_11"/>
    <property type="match status" value="1"/>
</dbReference>
<evidence type="ECO:0000256" key="2">
    <source>
        <dbReference type="ARBA" id="ARBA00023125"/>
    </source>
</evidence>
<dbReference type="Pfam" id="PF00440">
    <property type="entry name" value="TetR_N"/>
    <property type="match status" value="1"/>
</dbReference>
<proteinExistence type="predicted"/>
<evidence type="ECO:0000256" key="1">
    <source>
        <dbReference type="ARBA" id="ARBA00023015"/>
    </source>
</evidence>
<evidence type="ECO:0000256" key="3">
    <source>
        <dbReference type="ARBA" id="ARBA00023163"/>
    </source>
</evidence>
<comment type="caution">
    <text evidence="6">The sequence shown here is derived from an EMBL/GenBank/DDBJ whole genome shotgun (WGS) entry which is preliminary data.</text>
</comment>
<keyword evidence="7" id="KW-1185">Reference proteome</keyword>
<dbReference type="PRINTS" id="PR00455">
    <property type="entry name" value="HTHTETR"/>
</dbReference>
<accession>A0A848L0U2</accession>
<dbReference type="InterPro" id="IPR050109">
    <property type="entry name" value="HTH-type_TetR-like_transc_reg"/>
</dbReference>
<dbReference type="PANTHER" id="PTHR30055">
    <property type="entry name" value="HTH-TYPE TRANSCRIPTIONAL REGULATOR RUTR"/>
    <property type="match status" value="1"/>
</dbReference>
<dbReference type="PANTHER" id="PTHR30055:SF148">
    <property type="entry name" value="TETR-FAMILY TRANSCRIPTIONAL REGULATOR"/>
    <property type="match status" value="1"/>
</dbReference>
<gene>
    <name evidence="6" type="ORF">HH308_12965</name>
</gene>
<feature type="DNA-binding region" description="H-T-H motif" evidence="4">
    <location>
        <begin position="37"/>
        <end position="56"/>
    </location>
</feature>
<dbReference type="AlphaFoldDB" id="A0A848L0U2"/>
<organism evidence="6 7">
    <name type="scientific">Gordonia asplenii</name>
    <dbReference type="NCBI Taxonomy" id="2725283"/>
    <lineage>
        <taxon>Bacteria</taxon>
        <taxon>Bacillati</taxon>
        <taxon>Actinomycetota</taxon>
        <taxon>Actinomycetes</taxon>
        <taxon>Mycobacteriales</taxon>
        <taxon>Gordoniaceae</taxon>
        <taxon>Gordonia</taxon>
    </lineage>
</organism>
<dbReference type="InterPro" id="IPR036271">
    <property type="entry name" value="Tet_transcr_reg_TetR-rel_C_sf"/>
</dbReference>
<dbReference type="PROSITE" id="PS50977">
    <property type="entry name" value="HTH_TETR_2"/>
    <property type="match status" value="1"/>
</dbReference>
<keyword evidence="1" id="KW-0805">Transcription regulation</keyword>
<dbReference type="InterPro" id="IPR011075">
    <property type="entry name" value="TetR_C"/>
</dbReference>
<feature type="domain" description="HTH tetR-type" evidence="5">
    <location>
        <begin position="14"/>
        <end position="74"/>
    </location>
</feature>
<sequence>MDLEKERPRRRHGQELEDAILDAAWSQLAETGYAGLTFEGVAERANTSRPVIYRRWRDRDELASAAITRFFARQSVPELPDTGSLRSDLLELMRRANDNRAAMIPLLVTVISSYHAETGHSFAELRERAFGERSRNSISEIFDRAVARGEVDPKRLTPRVRDVAFDLFRHDLLMTLRPLSEANMVAIIDEVVLPLVR</sequence>
<dbReference type="Proteomes" id="UP000550729">
    <property type="component" value="Unassembled WGS sequence"/>
</dbReference>
<dbReference type="EMBL" id="JABBNB010000011">
    <property type="protein sequence ID" value="NMO02121.1"/>
    <property type="molecule type" value="Genomic_DNA"/>
</dbReference>
<dbReference type="RefSeq" id="WP_170194613.1">
    <property type="nucleotide sequence ID" value="NZ_JABBNB010000011.1"/>
</dbReference>
<evidence type="ECO:0000256" key="4">
    <source>
        <dbReference type="PROSITE-ProRule" id="PRU00335"/>
    </source>
</evidence>
<evidence type="ECO:0000313" key="7">
    <source>
        <dbReference type="Proteomes" id="UP000550729"/>
    </source>
</evidence>
<dbReference type="SUPFAM" id="SSF46689">
    <property type="entry name" value="Homeodomain-like"/>
    <property type="match status" value="1"/>
</dbReference>
<protein>
    <submittedName>
        <fullName evidence="6">TetR/AcrR family transcriptional regulator</fullName>
    </submittedName>
</protein>
<dbReference type="GO" id="GO:0000976">
    <property type="term" value="F:transcription cis-regulatory region binding"/>
    <property type="evidence" value="ECO:0007669"/>
    <property type="project" value="TreeGrafter"/>
</dbReference>
<dbReference type="GO" id="GO:0003700">
    <property type="term" value="F:DNA-binding transcription factor activity"/>
    <property type="evidence" value="ECO:0007669"/>
    <property type="project" value="TreeGrafter"/>
</dbReference>